<comment type="caution">
    <text evidence="2">The sequence shown here is derived from an EMBL/GenBank/DDBJ whole genome shotgun (WGS) entry which is preliminary data.</text>
</comment>
<name>A0A0F8UK12_9EURO</name>
<dbReference type="InterPro" id="IPR027417">
    <property type="entry name" value="P-loop_NTPase"/>
</dbReference>
<evidence type="ECO:0000313" key="3">
    <source>
        <dbReference type="Proteomes" id="UP000034947"/>
    </source>
</evidence>
<sequence>MHILLAVTFVGKEFRQDLQRHEARVVSSEEPSIEYRELWMLLKPGELVVTGSGPTESIHKLIRADYIEGGGIFGDPANLGIVTRAFSHDGKSFGYFRENFQINEYRGTREIIELPVYPLKYHTAGHTQRERFIARGKKFCTLAGIQYRSYSGKAYAVKHERVARFIRPFLAGFISGRIMLDNLSFKKHMAHEGITLSIMKGETDPITEEDYLMSYHRVAGFSLSEKRWVPSSYPRNQVRLVRALAKQQTQSNDQFDDLITNKGKGCMFLLHGPPRVGKTATVESIADEIKRPFSSSAFGNISAVIIMFLTTNRVDAIDPAFRSRIHLMLSYRPLQKEAQMQLWRLFLKRTSSYSEADWTEETLASFAQVDPNGRQIKNAVRTAHSLALSDGKKLSAEEVQVVLDTIVEFEEDFSNLPQRLG</sequence>
<dbReference type="PANTHER" id="PTHR46411:SF3">
    <property type="entry name" value="AAA+ ATPASE DOMAIN-CONTAINING PROTEIN"/>
    <property type="match status" value="1"/>
</dbReference>
<organism evidence="2 3">
    <name type="scientific">Aspergillus ochraceoroseus</name>
    <dbReference type="NCBI Taxonomy" id="138278"/>
    <lineage>
        <taxon>Eukaryota</taxon>
        <taxon>Fungi</taxon>
        <taxon>Dikarya</taxon>
        <taxon>Ascomycota</taxon>
        <taxon>Pezizomycotina</taxon>
        <taxon>Eurotiomycetes</taxon>
        <taxon>Eurotiomycetidae</taxon>
        <taxon>Eurotiales</taxon>
        <taxon>Aspergillaceae</taxon>
        <taxon>Aspergillus</taxon>
        <taxon>Aspergillus subgen. Nidulantes</taxon>
    </lineage>
</organism>
<dbReference type="AlphaFoldDB" id="A0A0F8UK12"/>
<dbReference type="Proteomes" id="UP000034947">
    <property type="component" value="Unassembled WGS sequence"/>
</dbReference>
<evidence type="ECO:0000259" key="1">
    <source>
        <dbReference type="Pfam" id="PF22942"/>
    </source>
</evidence>
<dbReference type="EMBL" id="JYKN01001573">
    <property type="protein sequence ID" value="KKK19888.1"/>
    <property type="molecule type" value="Genomic_DNA"/>
</dbReference>
<dbReference type="InterPro" id="IPR054289">
    <property type="entry name" value="DUF7025"/>
</dbReference>
<feature type="domain" description="DUF7025" evidence="1">
    <location>
        <begin position="29"/>
        <end position="122"/>
    </location>
</feature>
<reference evidence="2 3" key="1">
    <citation type="submission" date="2015-02" db="EMBL/GenBank/DDBJ databases">
        <title>Draft Genome Sequences of Two Closely-Related Aflatoxigenic Aspergillus Species Obtained from the Cote d'Ivoire.</title>
        <authorList>
            <person name="Moore G.G."/>
            <person name="Beltz S.B."/>
            <person name="Mack B.M."/>
        </authorList>
    </citation>
    <scope>NUCLEOTIDE SEQUENCE [LARGE SCALE GENOMIC DNA]</scope>
    <source>
        <strain evidence="2 3">SRRC1432</strain>
    </source>
</reference>
<dbReference type="Pfam" id="PF22942">
    <property type="entry name" value="DUF7025"/>
    <property type="match status" value="1"/>
</dbReference>
<dbReference type="OrthoDB" id="10042665at2759"/>
<dbReference type="Gene3D" id="3.40.50.300">
    <property type="entry name" value="P-loop containing nucleotide triphosphate hydrolases"/>
    <property type="match status" value="1"/>
</dbReference>
<protein>
    <recommendedName>
        <fullName evidence="1">DUF7025 domain-containing protein</fullName>
    </recommendedName>
</protein>
<gene>
    <name evidence="2" type="ORF">AOCH_000209</name>
</gene>
<dbReference type="VEuPathDB" id="FungiDB:P175DRAFT_0554850"/>
<accession>A0A0F8UK12</accession>
<dbReference type="SUPFAM" id="SSF52540">
    <property type="entry name" value="P-loop containing nucleoside triphosphate hydrolases"/>
    <property type="match status" value="1"/>
</dbReference>
<dbReference type="PANTHER" id="PTHR46411">
    <property type="entry name" value="FAMILY ATPASE, PUTATIVE-RELATED"/>
    <property type="match status" value="1"/>
</dbReference>
<evidence type="ECO:0000313" key="2">
    <source>
        <dbReference type="EMBL" id="KKK19888.1"/>
    </source>
</evidence>
<proteinExistence type="predicted"/>
<keyword evidence="3" id="KW-1185">Reference proteome</keyword>